<keyword evidence="5" id="KW-0539">Nucleus</keyword>
<comment type="caution">
    <text evidence="8">The sequence shown here is derived from an EMBL/GenBank/DDBJ whole genome shotgun (WGS) entry which is preliminary data.</text>
</comment>
<evidence type="ECO:0000256" key="2">
    <source>
        <dbReference type="ARBA" id="ARBA00022969"/>
    </source>
</evidence>
<name>A0A0L0VRD6_9BASI</name>
<dbReference type="PROSITE" id="PS51821">
    <property type="entry name" value="VELVET"/>
    <property type="match status" value="1"/>
</dbReference>
<evidence type="ECO:0000313" key="8">
    <source>
        <dbReference type="EMBL" id="KNF01834.1"/>
    </source>
</evidence>
<evidence type="ECO:0000256" key="1">
    <source>
        <dbReference type="ARBA" id="ARBA00004123"/>
    </source>
</evidence>
<accession>A0A0L0VRD6</accession>
<dbReference type="Proteomes" id="UP000054564">
    <property type="component" value="Unassembled WGS sequence"/>
</dbReference>
<sequence length="328" mass="36491">MSIDTHMSPAAGGSSSANELSYRRGSVHINRASVRQENTYFLNVVQQPRQVRLYGNEEQADRRRTIQPEHVLKFSMSPLSNKTLKSVDATLRGSPYFVCYSTLCEAQAPYEEIYAIPHSDEPSLVGGMVASMFYLKNGKDGISEGYYFVFYNLGIRVEGIYRLKYTVYEFVDRRLHHCQSAMSETIQVFATNDFPAGLNPSTKISSFLSSESLKTRVRAKGLNVPVLGANFRMPPTVHARATNRNSIENSENIMPTTNLARQSGSSSGSQPPFNTRPAPIKSSCLPEPRPSGSRNKSGVSLPSLTKMLDFQFNSSPQSQHFPGRSLNR</sequence>
<evidence type="ECO:0000256" key="4">
    <source>
        <dbReference type="ARBA" id="ARBA00023163"/>
    </source>
</evidence>
<dbReference type="AlphaFoldDB" id="A0A0L0VRD6"/>
<dbReference type="GO" id="GO:0030435">
    <property type="term" value="P:sporulation resulting in formation of a cellular spore"/>
    <property type="evidence" value="ECO:0007669"/>
    <property type="project" value="UniProtKB-KW"/>
</dbReference>
<evidence type="ECO:0000256" key="6">
    <source>
        <dbReference type="SAM" id="MobiDB-lite"/>
    </source>
</evidence>
<dbReference type="InterPro" id="IPR021740">
    <property type="entry name" value="Velvet"/>
</dbReference>
<comment type="subcellular location">
    <subcellularLocation>
        <location evidence="1">Nucleus</location>
    </subcellularLocation>
</comment>
<organism evidence="8 9">
    <name type="scientific">Puccinia striiformis f. sp. tritici PST-78</name>
    <dbReference type="NCBI Taxonomy" id="1165861"/>
    <lineage>
        <taxon>Eukaryota</taxon>
        <taxon>Fungi</taxon>
        <taxon>Dikarya</taxon>
        <taxon>Basidiomycota</taxon>
        <taxon>Pucciniomycotina</taxon>
        <taxon>Pucciniomycetes</taxon>
        <taxon>Pucciniales</taxon>
        <taxon>Pucciniaceae</taxon>
        <taxon>Puccinia</taxon>
    </lineage>
</organism>
<evidence type="ECO:0000259" key="7">
    <source>
        <dbReference type="PROSITE" id="PS51821"/>
    </source>
</evidence>
<keyword evidence="3" id="KW-0805">Transcription regulation</keyword>
<keyword evidence="4" id="KW-0804">Transcription</keyword>
<evidence type="ECO:0000313" key="9">
    <source>
        <dbReference type="Proteomes" id="UP000054564"/>
    </source>
</evidence>
<dbReference type="InterPro" id="IPR038491">
    <property type="entry name" value="Velvet_dom_sf"/>
</dbReference>
<feature type="compositionally biased region" description="Polar residues" evidence="6">
    <location>
        <begin position="311"/>
        <end position="328"/>
    </location>
</feature>
<dbReference type="STRING" id="1165861.A0A0L0VRD6"/>
<dbReference type="OrthoDB" id="2497353at2759"/>
<dbReference type="GO" id="GO:0005634">
    <property type="term" value="C:nucleus"/>
    <property type="evidence" value="ECO:0007669"/>
    <property type="project" value="UniProtKB-SubCell"/>
</dbReference>
<reference evidence="9" key="1">
    <citation type="submission" date="2014-03" db="EMBL/GenBank/DDBJ databases">
        <title>The Genome Sequence of Puccinia striiformis f. sp. tritici PST-78.</title>
        <authorList>
            <consortium name="The Broad Institute Genome Sequencing Platform"/>
            <person name="Cuomo C."/>
            <person name="Hulbert S."/>
            <person name="Chen X."/>
            <person name="Walker B."/>
            <person name="Young S.K."/>
            <person name="Zeng Q."/>
            <person name="Gargeya S."/>
            <person name="Fitzgerald M."/>
            <person name="Haas B."/>
            <person name="Abouelleil A."/>
            <person name="Alvarado L."/>
            <person name="Arachchi H.M."/>
            <person name="Berlin A.M."/>
            <person name="Chapman S.B."/>
            <person name="Goldberg J."/>
            <person name="Griggs A."/>
            <person name="Gujja S."/>
            <person name="Hansen M."/>
            <person name="Howarth C."/>
            <person name="Imamovic A."/>
            <person name="Larimer J."/>
            <person name="McCowan C."/>
            <person name="Montmayeur A."/>
            <person name="Murphy C."/>
            <person name="Neiman D."/>
            <person name="Pearson M."/>
            <person name="Priest M."/>
            <person name="Roberts A."/>
            <person name="Saif S."/>
            <person name="Shea T."/>
            <person name="Sisk P."/>
            <person name="Sykes S."/>
            <person name="Wortman J."/>
            <person name="Nusbaum C."/>
            <person name="Birren B."/>
        </authorList>
    </citation>
    <scope>NUCLEOTIDE SEQUENCE [LARGE SCALE GENOMIC DNA]</scope>
    <source>
        <strain evidence="9">race PST-78</strain>
    </source>
</reference>
<keyword evidence="9" id="KW-1185">Reference proteome</keyword>
<proteinExistence type="predicted"/>
<keyword evidence="2" id="KW-0749">Sporulation</keyword>
<gene>
    <name evidence="8" type="ORF">PSTG_04953</name>
</gene>
<feature type="compositionally biased region" description="Low complexity" evidence="6">
    <location>
        <begin position="262"/>
        <end position="272"/>
    </location>
</feature>
<dbReference type="Gene3D" id="2.60.40.3960">
    <property type="entry name" value="Velvet domain"/>
    <property type="match status" value="1"/>
</dbReference>
<dbReference type="PANTHER" id="PTHR33572">
    <property type="entry name" value="SPORE DEVELOPMENT REGULATOR VOSA"/>
    <property type="match status" value="1"/>
</dbReference>
<feature type="domain" description="Velvet" evidence="7">
    <location>
        <begin position="34"/>
        <end position="218"/>
    </location>
</feature>
<dbReference type="Pfam" id="PF11754">
    <property type="entry name" value="Velvet"/>
    <property type="match status" value="1"/>
</dbReference>
<feature type="region of interest" description="Disordered" evidence="6">
    <location>
        <begin position="241"/>
        <end position="328"/>
    </location>
</feature>
<feature type="compositionally biased region" description="Polar residues" evidence="6">
    <location>
        <begin position="242"/>
        <end position="261"/>
    </location>
</feature>
<feature type="compositionally biased region" description="Polar residues" evidence="6">
    <location>
        <begin position="292"/>
        <end position="303"/>
    </location>
</feature>
<protein>
    <recommendedName>
        <fullName evidence="7">Velvet domain-containing protein</fullName>
    </recommendedName>
</protein>
<dbReference type="InterPro" id="IPR037525">
    <property type="entry name" value="Velvet_dom"/>
</dbReference>
<dbReference type="PANTHER" id="PTHR33572:SF18">
    <property type="entry name" value="SPORE DEVELOPMENT REGULATOR VOSA"/>
    <property type="match status" value="1"/>
</dbReference>
<evidence type="ECO:0000256" key="3">
    <source>
        <dbReference type="ARBA" id="ARBA00023015"/>
    </source>
</evidence>
<dbReference type="EMBL" id="AJIL01000027">
    <property type="protein sequence ID" value="KNF01834.1"/>
    <property type="molecule type" value="Genomic_DNA"/>
</dbReference>
<evidence type="ECO:0000256" key="5">
    <source>
        <dbReference type="ARBA" id="ARBA00023242"/>
    </source>
</evidence>